<reference evidence="2 3" key="1">
    <citation type="submission" date="2019-03" db="EMBL/GenBank/DDBJ databases">
        <title>Draft genome sequences of novel Actinobacteria.</title>
        <authorList>
            <person name="Sahin N."/>
            <person name="Ay H."/>
            <person name="Saygin H."/>
        </authorList>
    </citation>
    <scope>NUCLEOTIDE SEQUENCE [LARGE SCALE GENOMIC DNA]</scope>
    <source>
        <strain evidence="2 3">KC310</strain>
    </source>
</reference>
<feature type="region of interest" description="Disordered" evidence="1">
    <location>
        <begin position="202"/>
        <end position="246"/>
    </location>
</feature>
<evidence type="ECO:0000313" key="2">
    <source>
        <dbReference type="EMBL" id="TDC87398.1"/>
    </source>
</evidence>
<dbReference type="Proteomes" id="UP000295258">
    <property type="component" value="Unassembled WGS sequence"/>
</dbReference>
<evidence type="ECO:0000256" key="1">
    <source>
        <dbReference type="SAM" id="MobiDB-lite"/>
    </source>
</evidence>
<dbReference type="AlphaFoldDB" id="A0A4R4U7I3"/>
<accession>A0A4R4U7I3</accession>
<keyword evidence="3" id="KW-1185">Reference proteome</keyword>
<name>A0A4R4U7I3_9ACTN</name>
<protein>
    <submittedName>
        <fullName evidence="2">DUF4258 domain-containing protein</fullName>
    </submittedName>
</protein>
<sequence length="296" mass="30643">MSVTIPPVVDAVAEWAGIHFPNVDEDAIVATARDLRVVNAYAESSAQDSDATMRPAVNAYQGAGGAELASFWQQTGGGEAGHLQRAANTAGHAPPLLEGAANIVSAGKVAAAAQVLSLAQVAPALLAGGAAGAGLAMARILATRRAVHQIDNQVRHTVGDRLANLVRERVSVPLRELLPRITRPNGGMADLAGANGARIRATGLPRDPYATGGTPGPSTMAMGNKRGSGGYSDHARKRQGERGVSDDMVDQAIETGKKQSGKTPGTTFHKGKNVWAVTDDKSGRVVSTGWLGRRKK</sequence>
<comment type="caution">
    <text evidence="2">The sequence shown here is derived from an EMBL/GenBank/DDBJ whole genome shotgun (WGS) entry which is preliminary data.</text>
</comment>
<evidence type="ECO:0000313" key="3">
    <source>
        <dbReference type="Proteomes" id="UP000295258"/>
    </source>
</evidence>
<dbReference type="RefSeq" id="WP_132606249.1">
    <property type="nucleotide sequence ID" value="NZ_SMKO01000269.1"/>
</dbReference>
<proteinExistence type="predicted"/>
<organism evidence="2 3">
    <name type="scientific">Nonomuraea deserti</name>
    <dbReference type="NCBI Taxonomy" id="1848322"/>
    <lineage>
        <taxon>Bacteria</taxon>
        <taxon>Bacillati</taxon>
        <taxon>Actinomycetota</taxon>
        <taxon>Actinomycetes</taxon>
        <taxon>Streptosporangiales</taxon>
        <taxon>Streptosporangiaceae</taxon>
        <taxon>Nonomuraea</taxon>
    </lineage>
</organism>
<dbReference type="EMBL" id="SMKO01000269">
    <property type="protein sequence ID" value="TDC87398.1"/>
    <property type="molecule type" value="Genomic_DNA"/>
</dbReference>
<gene>
    <name evidence="2" type="ORF">E1292_46750</name>
</gene>